<feature type="domain" description="CAAX prenyl protease 2/Lysostaphin resistance protein A-like" evidence="3">
    <location>
        <begin position="134"/>
        <end position="223"/>
    </location>
</feature>
<name>S9Q1W5_CYSF2</name>
<evidence type="ECO:0000313" key="5">
    <source>
        <dbReference type="Proteomes" id="UP000011682"/>
    </source>
</evidence>
<accession>S9Q1W5</accession>
<dbReference type="PANTHER" id="PTHR36435">
    <property type="entry name" value="SLR1288 PROTEIN"/>
    <property type="match status" value="1"/>
</dbReference>
<dbReference type="InterPro" id="IPR052710">
    <property type="entry name" value="CAAX_protease"/>
</dbReference>
<feature type="transmembrane region" description="Helical" evidence="2">
    <location>
        <begin position="88"/>
        <end position="110"/>
    </location>
</feature>
<keyword evidence="4" id="KW-0378">Hydrolase</keyword>
<sequence length="402" mass="43342">MVEDVSSPNPAPPSDSRPLDPLGVAVAATLAVFLAFLLVSPVQVLNLALGVWFTQLFVFLGGGWLVLSATGRAPARYTGLSAWSTGPAVFGFVLGLANFFGIIAPVQYLAQLVLPESWNDYDVSGIFLGQSPVELAFIVAGLGIGAPLCEEFFFRGVFFRGLLARGGPPWRALFFSAALFSAFHLDRMGFVSRLELGLLFGWLLWRTGSLWPGILAHAANNLVSTVLFFGSRHLESAQAPSPGDEGRMVVLLALGGCAVLLGLLSAARRFPGLLGGPLRPLEEREAPEPPVHLEPPTRLLRRAFPWMTAATLVLGAYVVLDPVGIELSQIDLRYPLAPVPEDAPDALHAERNALYELRVRARRGETPVGEYTQERRRQSRQSGGGRPPVLPTPNLPASKETP</sequence>
<feature type="transmembrane region" description="Helical" evidence="2">
    <location>
        <begin position="170"/>
        <end position="190"/>
    </location>
</feature>
<dbReference type="EMBL" id="ANAH02000073">
    <property type="protein sequence ID" value="EPX55294.1"/>
    <property type="molecule type" value="Genomic_DNA"/>
</dbReference>
<evidence type="ECO:0000259" key="3">
    <source>
        <dbReference type="Pfam" id="PF02517"/>
    </source>
</evidence>
<evidence type="ECO:0000256" key="1">
    <source>
        <dbReference type="SAM" id="MobiDB-lite"/>
    </source>
</evidence>
<keyword evidence="2" id="KW-1133">Transmembrane helix</keyword>
<feature type="region of interest" description="Disordered" evidence="1">
    <location>
        <begin position="364"/>
        <end position="402"/>
    </location>
</feature>
<protein>
    <submittedName>
        <fullName evidence="4">CAAX amino terminal protease family protein</fullName>
    </submittedName>
</protein>
<feature type="transmembrane region" description="Helical" evidence="2">
    <location>
        <begin position="210"/>
        <end position="229"/>
    </location>
</feature>
<feature type="transmembrane region" description="Helical" evidence="2">
    <location>
        <begin position="135"/>
        <end position="158"/>
    </location>
</feature>
<dbReference type="Proteomes" id="UP000011682">
    <property type="component" value="Unassembled WGS sequence"/>
</dbReference>
<keyword evidence="4" id="KW-0645">Protease</keyword>
<dbReference type="Pfam" id="PF02517">
    <property type="entry name" value="Rce1-like"/>
    <property type="match status" value="1"/>
</dbReference>
<keyword evidence="2" id="KW-0812">Transmembrane</keyword>
<dbReference type="GO" id="GO:0004175">
    <property type="term" value="F:endopeptidase activity"/>
    <property type="evidence" value="ECO:0007669"/>
    <property type="project" value="UniProtKB-ARBA"/>
</dbReference>
<reference evidence="4" key="1">
    <citation type="submission" date="2013-05" db="EMBL/GenBank/DDBJ databases">
        <title>Genome assembly of Cystobacter fuscus DSM 2262.</title>
        <authorList>
            <person name="Sharma G."/>
            <person name="Khatri I."/>
            <person name="Kaur C."/>
            <person name="Mayilraj S."/>
            <person name="Subramanian S."/>
        </authorList>
    </citation>
    <scope>NUCLEOTIDE SEQUENCE [LARGE SCALE GENOMIC DNA]</scope>
    <source>
        <strain evidence="4">DSM 2262</strain>
    </source>
</reference>
<dbReference type="eggNOG" id="COG1266">
    <property type="taxonomic scope" value="Bacteria"/>
</dbReference>
<dbReference type="AlphaFoldDB" id="S9Q1W5"/>
<feature type="transmembrane region" description="Helical" evidence="2">
    <location>
        <begin position="21"/>
        <end position="39"/>
    </location>
</feature>
<gene>
    <name evidence="4" type="ORF">D187_009503</name>
</gene>
<keyword evidence="5" id="KW-1185">Reference proteome</keyword>
<dbReference type="GO" id="GO:0006508">
    <property type="term" value="P:proteolysis"/>
    <property type="evidence" value="ECO:0007669"/>
    <property type="project" value="UniProtKB-KW"/>
</dbReference>
<dbReference type="GO" id="GO:0080120">
    <property type="term" value="P:CAAX-box protein maturation"/>
    <property type="evidence" value="ECO:0007669"/>
    <property type="project" value="UniProtKB-ARBA"/>
</dbReference>
<dbReference type="PANTHER" id="PTHR36435:SF1">
    <property type="entry name" value="CAAX AMINO TERMINAL PROTEASE FAMILY PROTEIN"/>
    <property type="match status" value="1"/>
</dbReference>
<comment type="caution">
    <text evidence="4">The sequence shown here is derived from an EMBL/GenBank/DDBJ whole genome shotgun (WGS) entry which is preliminary data.</text>
</comment>
<organism evidence="4 5">
    <name type="scientific">Cystobacter fuscus (strain ATCC 25194 / DSM 2262 / NBRC 100088 / M29)</name>
    <dbReference type="NCBI Taxonomy" id="1242864"/>
    <lineage>
        <taxon>Bacteria</taxon>
        <taxon>Pseudomonadati</taxon>
        <taxon>Myxococcota</taxon>
        <taxon>Myxococcia</taxon>
        <taxon>Myxococcales</taxon>
        <taxon>Cystobacterineae</taxon>
        <taxon>Archangiaceae</taxon>
        <taxon>Cystobacter</taxon>
    </lineage>
</organism>
<feature type="transmembrane region" description="Helical" evidence="2">
    <location>
        <begin position="45"/>
        <end position="67"/>
    </location>
</feature>
<keyword evidence="2" id="KW-0472">Membrane</keyword>
<dbReference type="InterPro" id="IPR003675">
    <property type="entry name" value="Rce1/LyrA-like_dom"/>
</dbReference>
<feature type="transmembrane region" description="Helical" evidence="2">
    <location>
        <begin position="249"/>
        <end position="267"/>
    </location>
</feature>
<evidence type="ECO:0000313" key="4">
    <source>
        <dbReference type="EMBL" id="EPX55294.1"/>
    </source>
</evidence>
<evidence type="ECO:0000256" key="2">
    <source>
        <dbReference type="SAM" id="Phobius"/>
    </source>
</evidence>
<proteinExistence type="predicted"/>